<dbReference type="Proteomes" id="UP001642487">
    <property type="component" value="Chromosome 6"/>
</dbReference>
<evidence type="ECO:0000313" key="2">
    <source>
        <dbReference type="Proteomes" id="UP001642487"/>
    </source>
</evidence>
<proteinExistence type="predicted"/>
<sequence>MIFHVFPHPLVSRLIGIEPFKIQAFSFSVVIFLLPHSRSCYSTLFAYYSKGKYDRLPASAQVPYREVRIPVQVQSQLRSSNHRSFSWVSDPSVSDRKLNRRILFGRKSTFDVLKLVGSSSTSVLSAWL</sequence>
<keyword evidence="2" id="KW-1185">Reference proteome</keyword>
<dbReference type="EMBL" id="OZ021740">
    <property type="protein sequence ID" value="CAK9323703.1"/>
    <property type="molecule type" value="Genomic_DNA"/>
</dbReference>
<reference evidence="1 2" key="1">
    <citation type="submission" date="2024-03" db="EMBL/GenBank/DDBJ databases">
        <authorList>
            <person name="Gkanogiannis A."/>
            <person name="Becerra Lopez-Lavalle L."/>
        </authorList>
    </citation>
    <scope>NUCLEOTIDE SEQUENCE [LARGE SCALE GENOMIC DNA]</scope>
</reference>
<protein>
    <submittedName>
        <fullName evidence="1">Uncharacterized protein</fullName>
    </submittedName>
</protein>
<name>A0ABP0YT66_9ROSI</name>
<accession>A0ABP0YT66</accession>
<evidence type="ECO:0000313" key="1">
    <source>
        <dbReference type="EMBL" id="CAK9323703.1"/>
    </source>
</evidence>
<gene>
    <name evidence="1" type="ORF">CITCOLO1_LOCUS15900</name>
</gene>
<organism evidence="1 2">
    <name type="scientific">Citrullus colocynthis</name>
    <name type="common">colocynth</name>
    <dbReference type="NCBI Taxonomy" id="252529"/>
    <lineage>
        <taxon>Eukaryota</taxon>
        <taxon>Viridiplantae</taxon>
        <taxon>Streptophyta</taxon>
        <taxon>Embryophyta</taxon>
        <taxon>Tracheophyta</taxon>
        <taxon>Spermatophyta</taxon>
        <taxon>Magnoliopsida</taxon>
        <taxon>eudicotyledons</taxon>
        <taxon>Gunneridae</taxon>
        <taxon>Pentapetalae</taxon>
        <taxon>rosids</taxon>
        <taxon>fabids</taxon>
        <taxon>Cucurbitales</taxon>
        <taxon>Cucurbitaceae</taxon>
        <taxon>Benincaseae</taxon>
        <taxon>Citrullus</taxon>
    </lineage>
</organism>